<dbReference type="EMBL" id="JACEON010000018">
    <property type="protein sequence ID" value="MBA4613378.1"/>
    <property type="molecule type" value="Genomic_DNA"/>
</dbReference>
<dbReference type="InterPro" id="IPR051606">
    <property type="entry name" value="Polyketide_Oxido-like"/>
</dbReference>
<protein>
    <submittedName>
        <fullName evidence="2">NAD(P)H-binding protein</fullName>
    </submittedName>
</protein>
<dbReference type="Proteomes" id="UP000559404">
    <property type="component" value="Unassembled WGS sequence"/>
</dbReference>
<reference evidence="2 3" key="2">
    <citation type="submission" date="2020-08" db="EMBL/GenBank/DDBJ databases">
        <title>Stappia taiwanensis sp. nov., isolated from a coastal thermal spring.</title>
        <authorList>
            <person name="Kampfer P."/>
        </authorList>
    </citation>
    <scope>NUCLEOTIDE SEQUENCE [LARGE SCALE GENOMIC DNA]</scope>
    <source>
        <strain evidence="2 3">DSM 23284</strain>
    </source>
</reference>
<proteinExistence type="predicted"/>
<dbReference type="InterPro" id="IPR036291">
    <property type="entry name" value="NAD(P)-bd_dom_sf"/>
</dbReference>
<feature type="domain" description="NAD(P)-binding" evidence="1">
    <location>
        <begin position="7"/>
        <end position="202"/>
    </location>
</feature>
<evidence type="ECO:0000259" key="1">
    <source>
        <dbReference type="Pfam" id="PF13460"/>
    </source>
</evidence>
<dbReference type="InterPro" id="IPR016040">
    <property type="entry name" value="NAD(P)-bd_dom"/>
</dbReference>
<dbReference type="Gene3D" id="3.40.50.720">
    <property type="entry name" value="NAD(P)-binding Rossmann-like Domain"/>
    <property type="match status" value="1"/>
</dbReference>
<dbReference type="Pfam" id="PF13460">
    <property type="entry name" value="NAD_binding_10"/>
    <property type="match status" value="1"/>
</dbReference>
<dbReference type="AlphaFoldDB" id="A0A838XXX2"/>
<keyword evidence="3" id="KW-1185">Reference proteome</keyword>
<name>A0A838XXX2_9HYPH</name>
<dbReference type="GO" id="GO:0016646">
    <property type="term" value="F:oxidoreductase activity, acting on the CH-NH group of donors, NAD or NADP as acceptor"/>
    <property type="evidence" value="ECO:0007669"/>
    <property type="project" value="TreeGrafter"/>
</dbReference>
<sequence>MKITIFGATGDVGRQTVREALDRGHTVTAIARSLKALEALPGPLTRVTADLLADGGTAATLVSGQDAVIGALRPPAGHEPDLVRLTEALLVAGEKTGVPLFITGGAATLKLADGSGHTVLSAPDFLPDAVRPIAEACAAQDALLDRVKTANWTCLRPPAMLLHGPRTGNYALGSDTLVTDAQGQSQISYADFAVAMLDLVEAPAAPHRKLTAGWRAVPQALVS</sequence>
<organism evidence="2 3">
    <name type="scientific">Stappia taiwanensis</name>
    <dbReference type="NCBI Taxonomy" id="992267"/>
    <lineage>
        <taxon>Bacteria</taxon>
        <taxon>Pseudomonadati</taxon>
        <taxon>Pseudomonadota</taxon>
        <taxon>Alphaproteobacteria</taxon>
        <taxon>Hyphomicrobiales</taxon>
        <taxon>Stappiaceae</taxon>
        <taxon>Stappia</taxon>
    </lineage>
</organism>
<evidence type="ECO:0000313" key="3">
    <source>
        <dbReference type="Proteomes" id="UP000559404"/>
    </source>
</evidence>
<dbReference type="RefSeq" id="WP_181761576.1">
    <property type="nucleotide sequence ID" value="NZ_BMCR01000001.1"/>
</dbReference>
<reference evidence="2 3" key="1">
    <citation type="submission" date="2020-07" db="EMBL/GenBank/DDBJ databases">
        <authorList>
            <person name="Li M."/>
        </authorList>
    </citation>
    <scope>NUCLEOTIDE SEQUENCE [LARGE SCALE GENOMIC DNA]</scope>
    <source>
        <strain evidence="2 3">DSM 23284</strain>
    </source>
</reference>
<dbReference type="SUPFAM" id="SSF51735">
    <property type="entry name" value="NAD(P)-binding Rossmann-fold domains"/>
    <property type="match status" value="1"/>
</dbReference>
<gene>
    <name evidence="2" type="ORF">H1W37_17090</name>
</gene>
<accession>A0A838XXX2</accession>
<dbReference type="PANTHER" id="PTHR43355">
    <property type="entry name" value="FLAVIN REDUCTASE (NADPH)"/>
    <property type="match status" value="1"/>
</dbReference>
<dbReference type="PANTHER" id="PTHR43355:SF2">
    <property type="entry name" value="FLAVIN REDUCTASE (NADPH)"/>
    <property type="match status" value="1"/>
</dbReference>
<evidence type="ECO:0000313" key="2">
    <source>
        <dbReference type="EMBL" id="MBA4613378.1"/>
    </source>
</evidence>
<comment type="caution">
    <text evidence="2">The sequence shown here is derived from an EMBL/GenBank/DDBJ whole genome shotgun (WGS) entry which is preliminary data.</text>
</comment>